<sequence>MFKFISELVGVEKEELPWPLMQIVDHRIFSENSIPQTWILAHHNGRLYHGIKEGALSDHEIIHTNLSLWRDPETCLPPPELDPANLYPKVLARYTQFSPDKGMQGKDMYKKQCIILKPDYRFLRQALNTNFVAQTTARKIYACQILDAQPHTSICKYHSVETSSVLRFHYRNKTIKLSLDGKRMVSLVFERYEYNLWEAINRGFPVNVRSCLESVAAGIKHMHSLRLVHGDTKPQNIFIKMSDSASGALPTRYVIGDFDSTQWRCSVIAGKYGTPLWSRNKKTGVDFVEEDDDWNGFDQLRMWLVGAMVGSRQELEDFEGTGMELGEAENGGGEG</sequence>
<dbReference type="Gene3D" id="1.10.510.10">
    <property type="entry name" value="Transferase(Phosphotransferase) domain 1"/>
    <property type="match status" value="1"/>
</dbReference>
<dbReference type="EMBL" id="JAANER010000001">
    <property type="protein sequence ID" value="KAG9195909.1"/>
    <property type="molecule type" value="Genomic_DNA"/>
</dbReference>
<proteinExistence type="predicted"/>
<dbReference type="Proteomes" id="UP001199106">
    <property type="component" value="Unassembled WGS sequence"/>
</dbReference>
<comment type="caution">
    <text evidence="2">The sequence shown here is derived from an EMBL/GenBank/DDBJ whole genome shotgun (WGS) entry which is preliminary data.</text>
</comment>
<accession>A0AAD4NVK7</accession>
<organism evidence="2 3">
    <name type="scientific">Alternaria panax</name>
    <dbReference type="NCBI Taxonomy" id="48097"/>
    <lineage>
        <taxon>Eukaryota</taxon>
        <taxon>Fungi</taxon>
        <taxon>Dikarya</taxon>
        <taxon>Ascomycota</taxon>
        <taxon>Pezizomycotina</taxon>
        <taxon>Dothideomycetes</taxon>
        <taxon>Pleosporomycetidae</taxon>
        <taxon>Pleosporales</taxon>
        <taxon>Pleosporineae</taxon>
        <taxon>Pleosporaceae</taxon>
        <taxon>Alternaria</taxon>
        <taxon>Alternaria sect. Panax</taxon>
    </lineage>
</organism>
<keyword evidence="3" id="KW-1185">Reference proteome</keyword>
<name>A0AAD4NVK7_9PLEO</name>
<evidence type="ECO:0000313" key="2">
    <source>
        <dbReference type="EMBL" id="KAG9195909.1"/>
    </source>
</evidence>
<dbReference type="InterPro" id="IPR011009">
    <property type="entry name" value="Kinase-like_dom_sf"/>
</dbReference>
<evidence type="ECO:0000259" key="1">
    <source>
        <dbReference type="PROSITE" id="PS50011"/>
    </source>
</evidence>
<gene>
    <name evidence="2" type="ORF">G6011_01030</name>
</gene>
<feature type="domain" description="Protein kinase" evidence="1">
    <location>
        <begin position="88"/>
        <end position="335"/>
    </location>
</feature>
<dbReference type="AlphaFoldDB" id="A0AAD4NVK7"/>
<protein>
    <recommendedName>
        <fullName evidence="1">Protein kinase domain-containing protein</fullName>
    </recommendedName>
</protein>
<dbReference type="PROSITE" id="PS50011">
    <property type="entry name" value="PROTEIN_KINASE_DOM"/>
    <property type="match status" value="1"/>
</dbReference>
<dbReference type="SUPFAM" id="SSF56112">
    <property type="entry name" value="Protein kinase-like (PK-like)"/>
    <property type="match status" value="1"/>
</dbReference>
<dbReference type="GO" id="GO:0004672">
    <property type="term" value="F:protein kinase activity"/>
    <property type="evidence" value="ECO:0007669"/>
    <property type="project" value="InterPro"/>
</dbReference>
<dbReference type="GO" id="GO:0005524">
    <property type="term" value="F:ATP binding"/>
    <property type="evidence" value="ECO:0007669"/>
    <property type="project" value="InterPro"/>
</dbReference>
<dbReference type="InterPro" id="IPR000719">
    <property type="entry name" value="Prot_kinase_dom"/>
</dbReference>
<reference evidence="2" key="1">
    <citation type="submission" date="2021-07" db="EMBL/GenBank/DDBJ databases">
        <title>Genome Resource of American Ginseng Black Spot Pathogen Alternaria panax.</title>
        <authorList>
            <person name="Qiu C."/>
            <person name="Wang W."/>
            <person name="Liu Z."/>
        </authorList>
    </citation>
    <scope>NUCLEOTIDE SEQUENCE</scope>
    <source>
        <strain evidence="2">BNCC115425</strain>
    </source>
</reference>
<evidence type="ECO:0000313" key="3">
    <source>
        <dbReference type="Proteomes" id="UP001199106"/>
    </source>
</evidence>